<dbReference type="PANTHER" id="PTHR43630:SF2">
    <property type="entry name" value="GLYCOSYLTRANSFERASE"/>
    <property type="match status" value="1"/>
</dbReference>
<reference evidence="3 4" key="1">
    <citation type="journal article" date="2015" name="Nature">
        <title>rRNA introns, odd ribosomes, and small enigmatic genomes across a large radiation of phyla.</title>
        <authorList>
            <person name="Brown C.T."/>
            <person name="Hug L.A."/>
            <person name="Thomas B.C."/>
            <person name="Sharon I."/>
            <person name="Castelle C.J."/>
            <person name="Singh A."/>
            <person name="Wilkins M.J."/>
            <person name="Williams K.H."/>
            <person name="Banfield J.F."/>
        </authorList>
    </citation>
    <scope>NUCLEOTIDE SEQUENCE [LARGE SCALE GENOMIC DNA]</scope>
</reference>
<dbReference type="SUPFAM" id="SSF53448">
    <property type="entry name" value="Nucleotide-diphospho-sugar transferases"/>
    <property type="match status" value="1"/>
</dbReference>
<keyword evidence="1" id="KW-1133">Transmembrane helix</keyword>
<accession>A0A0G1U5X4</accession>
<dbReference type="InterPro" id="IPR029044">
    <property type="entry name" value="Nucleotide-diphossugar_trans"/>
</dbReference>
<dbReference type="Pfam" id="PF00535">
    <property type="entry name" value="Glycos_transf_2"/>
    <property type="match status" value="1"/>
</dbReference>
<dbReference type="Gene3D" id="3.90.550.10">
    <property type="entry name" value="Spore Coat Polysaccharide Biosynthesis Protein SpsA, Chain A"/>
    <property type="match status" value="1"/>
</dbReference>
<feature type="transmembrane region" description="Helical" evidence="1">
    <location>
        <begin position="250"/>
        <end position="269"/>
    </location>
</feature>
<dbReference type="CDD" id="cd00761">
    <property type="entry name" value="Glyco_tranf_GTA_type"/>
    <property type="match status" value="1"/>
</dbReference>
<keyword evidence="1" id="KW-0472">Membrane</keyword>
<evidence type="ECO:0000313" key="4">
    <source>
        <dbReference type="Proteomes" id="UP000033860"/>
    </source>
</evidence>
<proteinExistence type="predicted"/>
<gene>
    <name evidence="3" type="ORF">UX85_C0002G0073</name>
</gene>
<name>A0A0G1U5X4_9BACT</name>
<sequence>MVKSVSVIIPAYNSQATIATCLQSLSRQSLKPKEIIVVDDGSRDGTAETAKRFSVRLFRRPHQGPGLSRNFGAHHATGDILVFVDADMEFDRQFLKFLTRPISSGKARGTWSGNEWVKNWYHHWARCANFYHWRGSNKMVGESTGQKEVFRAILKKDFDRAGGFTPTGYTDDWTLADKLGFVPYRTPAKFFHSHPETITKIFSHAVWVGKRPYKLGSWGAIWAAFRANAVFSLVWGSLKAVRFVEARMVIYQLVYDLGLLIGALISLTGRRY</sequence>
<dbReference type="EMBL" id="LCNT01000002">
    <property type="protein sequence ID" value="KKU61693.1"/>
    <property type="molecule type" value="Genomic_DNA"/>
</dbReference>
<dbReference type="Proteomes" id="UP000033860">
    <property type="component" value="Unassembled WGS sequence"/>
</dbReference>
<protein>
    <recommendedName>
        <fullName evidence="2">Glycosyltransferase 2-like domain-containing protein</fullName>
    </recommendedName>
</protein>
<dbReference type="AlphaFoldDB" id="A0A0G1U5X4"/>
<dbReference type="PANTHER" id="PTHR43630">
    <property type="entry name" value="POLY-BETA-1,6-N-ACETYL-D-GLUCOSAMINE SYNTHASE"/>
    <property type="match status" value="1"/>
</dbReference>
<evidence type="ECO:0000259" key="2">
    <source>
        <dbReference type="Pfam" id="PF00535"/>
    </source>
</evidence>
<organism evidence="3 4">
    <name type="scientific">Candidatus Beckwithbacteria bacterium GW2011_GWB1_47_15</name>
    <dbReference type="NCBI Taxonomy" id="1618371"/>
    <lineage>
        <taxon>Bacteria</taxon>
        <taxon>Candidatus Beckwithiibacteriota</taxon>
    </lineage>
</organism>
<comment type="caution">
    <text evidence="3">The sequence shown here is derived from an EMBL/GenBank/DDBJ whole genome shotgun (WGS) entry which is preliminary data.</text>
</comment>
<feature type="domain" description="Glycosyltransferase 2-like" evidence="2">
    <location>
        <begin position="6"/>
        <end position="123"/>
    </location>
</feature>
<evidence type="ECO:0000256" key="1">
    <source>
        <dbReference type="SAM" id="Phobius"/>
    </source>
</evidence>
<dbReference type="InterPro" id="IPR001173">
    <property type="entry name" value="Glyco_trans_2-like"/>
</dbReference>
<keyword evidence="1" id="KW-0812">Transmembrane</keyword>
<evidence type="ECO:0000313" key="3">
    <source>
        <dbReference type="EMBL" id="KKU61693.1"/>
    </source>
</evidence>